<dbReference type="AlphaFoldDB" id="A0A6C0AFX4"/>
<accession>A0A6C0AFX4</accession>
<name>A0A6C0AFX4_9ZZZZ</name>
<organism evidence="1">
    <name type="scientific">viral metagenome</name>
    <dbReference type="NCBI Taxonomy" id="1070528"/>
    <lineage>
        <taxon>unclassified sequences</taxon>
        <taxon>metagenomes</taxon>
        <taxon>organismal metagenomes</taxon>
    </lineage>
</organism>
<dbReference type="EMBL" id="MN740595">
    <property type="protein sequence ID" value="QHS78241.1"/>
    <property type="molecule type" value="Genomic_DNA"/>
</dbReference>
<protein>
    <submittedName>
        <fullName evidence="1">Uncharacterized protein</fullName>
    </submittedName>
</protein>
<proteinExistence type="predicted"/>
<reference evidence="1" key="1">
    <citation type="journal article" date="2020" name="Nature">
        <title>Giant virus diversity and host interactions through global metagenomics.</title>
        <authorList>
            <person name="Schulz F."/>
            <person name="Roux S."/>
            <person name="Paez-Espino D."/>
            <person name="Jungbluth S."/>
            <person name="Walsh D.A."/>
            <person name="Denef V.J."/>
            <person name="McMahon K.D."/>
            <person name="Konstantinidis K.T."/>
            <person name="Eloe-Fadrosh E.A."/>
            <person name="Kyrpides N.C."/>
            <person name="Woyke T."/>
        </authorList>
    </citation>
    <scope>NUCLEOTIDE SEQUENCE</scope>
    <source>
        <strain evidence="1">GVMAG-S-1021933-23</strain>
    </source>
</reference>
<sequence>MLSYLEVTLKNETKLVNPKIHLPKNDEVYLPKIKKLNKKKHLPKNNKNIEEAYTCSKCFFGYDDSYGKCECY</sequence>
<evidence type="ECO:0000313" key="1">
    <source>
        <dbReference type="EMBL" id="QHS78241.1"/>
    </source>
</evidence>